<accession>A0AC34QT42</accession>
<organism evidence="1 2">
    <name type="scientific">Panagrolaimus sp. JU765</name>
    <dbReference type="NCBI Taxonomy" id="591449"/>
    <lineage>
        <taxon>Eukaryota</taxon>
        <taxon>Metazoa</taxon>
        <taxon>Ecdysozoa</taxon>
        <taxon>Nematoda</taxon>
        <taxon>Chromadorea</taxon>
        <taxon>Rhabditida</taxon>
        <taxon>Tylenchina</taxon>
        <taxon>Panagrolaimomorpha</taxon>
        <taxon>Panagrolaimoidea</taxon>
        <taxon>Panagrolaimidae</taxon>
        <taxon>Panagrolaimus</taxon>
    </lineage>
</organism>
<sequence>MFAQFVFLMALIAPALSEFTIQQEHYGHDCIHVSCPKGSFEQISHPLINDELKEVQCTICSQCTDYGFSVCAQYRLPTLRAKREDKNASTCTCANSVPAGCRIHDKLIGGKKDPN</sequence>
<protein>
    <submittedName>
        <fullName evidence="2">Uncharacterized protein</fullName>
    </submittedName>
</protein>
<dbReference type="WBParaSite" id="JU765_v2.g19102.t1">
    <property type="protein sequence ID" value="JU765_v2.g19102.t1"/>
    <property type="gene ID" value="JU765_v2.g19102"/>
</dbReference>
<name>A0AC34QT42_9BILA</name>
<proteinExistence type="predicted"/>
<evidence type="ECO:0000313" key="1">
    <source>
        <dbReference type="Proteomes" id="UP000887576"/>
    </source>
</evidence>
<evidence type="ECO:0000313" key="2">
    <source>
        <dbReference type="WBParaSite" id="JU765_v2.g19102.t1"/>
    </source>
</evidence>
<dbReference type="Proteomes" id="UP000887576">
    <property type="component" value="Unplaced"/>
</dbReference>
<reference evidence="2" key="1">
    <citation type="submission" date="2022-11" db="UniProtKB">
        <authorList>
            <consortium name="WormBaseParasite"/>
        </authorList>
    </citation>
    <scope>IDENTIFICATION</scope>
</reference>